<dbReference type="Gene3D" id="3.30.360.10">
    <property type="entry name" value="Dihydrodipicolinate Reductase, domain 2"/>
    <property type="match status" value="1"/>
</dbReference>
<feature type="domain" description="Saccharopine dehydrogenase-like C-terminal" evidence="2">
    <location>
        <begin position="176"/>
        <end position="373"/>
    </location>
</feature>
<dbReference type="Pfam" id="PF16653">
    <property type="entry name" value="Sacchrp_dh_C"/>
    <property type="match status" value="1"/>
</dbReference>
<accession>A0A926EWL8</accession>
<dbReference type="SUPFAM" id="SSF51735">
    <property type="entry name" value="NAD(P)-binding Rossmann-fold domains"/>
    <property type="match status" value="1"/>
</dbReference>
<gene>
    <name evidence="3" type="ORF">H8707_04880</name>
</gene>
<dbReference type="EMBL" id="JACRTG010000014">
    <property type="protein sequence ID" value="MBC8587575.1"/>
    <property type="molecule type" value="Genomic_DNA"/>
</dbReference>
<name>A0A926EWL8_9FIRM</name>
<evidence type="ECO:0000313" key="3">
    <source>
        <dbReference type="EMBL" id="MBC8587575.1"/>
    </source>
</evidence>
<reference evidence="3" key="1">
    <citation type="submission" date="2020-08" db="EMBL/GenBank/DDBJ databases">
        <title>Genome public.</title>
        <authorList>
            <person name="Liu C."/>
            <person name="Sun Q."/>
        </authorList>
    </citation>
    <scope>NUCLEOTIDE SEQUENCE</scope>
    <source>
        <strain evidence="3">BX21</strain>
    </source>
</reference>
<keyword evidence="4" id="KW-1185">Reference proteome</keyword>
<proteinExistence type="predicted"/>
<dbReference type="InterPro" id="IPR032095">
    <property type="entry name" value="Sacchrp_dh-like_C"/>
</dbReference>
<evidence type="ECO:0000259" key="1">
    <source>
        <dbReference type="Pfam" id="PF03435"/>
    </source>
</evidence>
<evidence type="ECO:0000313" key="4">
    <source>
        <dbReference type="Proteomes" id="UP000601171"/>
    </source>
</evidence>
<dbReference type="InterPro" id="IPR036291">
    <property type="entry name" value="NAD(P)-bd_dom_sf"/>
</dbReference>
<evidence type="ECO:0000259" key="2">
    <source>
        <dbReference type="Pfam" id="PF16653"/>
    </source>
</evidence>
<organism evidence="3 4">
    <name type="scientific">Paratissierella segnis</name>
    <dbReference type="NCBI Taxonomy" id="2763679"/>
    <lineage>
        <taxon>Bacteria</taxon>
        <taxon>Bacillati</taxon>
        <taxon>Bacillota</taxon>
        <taxon>Tissierellia</taxon>
        <taxon>Tissierellales</taxon>
        <taxon>Tissierellaceae</taxon>
        <taxon>Paratissierella</taxon>
    </lineage>
</organism>
<dbReference type="AlphaFoldDB" id="A0A926EWL8"/>
<feature type="domain" description="Saccharopine dehydrogenase NADP binding" evidence="1">
    <location>
        <begin position="4"/>
        <end position="125"/>
    </location>
</feature>
<dbReference type="RefSeq" id="WP_262429028.1">
    <property type="nucleotide sequence ID" value="NZ_JACRTG010000014.1"/>
</dbReference>
<dbReference type="PANTHER" id="PTHR43796:SF2">
    <property type="entry name" value="CARBOXYNORSPERMIDINE SYNTHASE"/>
    <property type="match status" value="1"/>
</dbReference>
<dbReference type="PANTHER" id="PTHR43796">
    <property type="entry name" value="CARBOXYNORSPERMIDINE SYNTHASE"/>
    <property type="match status" value="1"/>
</dbReference>
<dbReference type="Gene3D" id="3.40.50.720">
    <property type="entry name" value="NAD(P)-binding Rossmann-like Domain"/>
    <property type="match status" value="1"/>
</dbReference>
<comment type="caution">
    <text evidence="3">The sequence shown here is derived from an EMBL/GenBank/DDBJ whole genome shotgun (WGS) entry which is preliminary data.</text>
</comment>
<dbReference type="Pfam" id="PF03435">
    <property type="entry name" value="Sacchrp_dh_NADP"/>
    <property type="match status" value="1"/>
</dbReference>
<sequence length="398" mass="44015">MKLVVLGGSGSQALYGIKDLLNHGSVFNEVVISSRNLEKNKEIVEKLNSPIVKAAQVDVSDEEALYELIKDCDVVANCTGPYHVLAYKIIETTIKAGKHYIDFCDDIEAFHKIFESDLPKKAEEKGLSMIMGLGASPGILSVLACSAEQRYFDSLDKAIFYFACDNKEPGGPAVLGHMLECVDNAPYIKDGKLFNEPSFREEWDFDFGEPYGVRKVARIGHPEVFTFPRYSPEIQDVSVRFSLEPLSAYEGFRDLCLSGLTSDNPLNINGNPVSPRDFSLAVLLAQKATQPVMTKEELKEFLKGVTACAATELHGKKDGKYISYVGRLAGNMAPLTAIPLILGAEMLAKGEITKKGIMVVEEAIEDANKFVKETGKRVRDDGFRFTISEELTVREEYK</sequence>
<protein>
    <submittedName>
        <fullName evidence="3">Saccharopine dehydrogenase NADP-binding domain-containing protein</fullName>
    </submittedName>
</protein>
<dbReference type="Proteomes" id="UP000601171">
    <property type="component" value="Unassembled WGS sequence"/>
</dbReference>
<dbReference type="InterPro" id="IPR005097">
    <property type="entry name" value="Sacchrp_dh_NADP-bd"/>
</dbReference>